<dbReference type="Pfam" id="PF00754">
    <property type="entry name" value="F5_F8_type_C"/>
    <property type="match status" value="1"/>
</dbReference>
<dbReference type="GO" id="GO:0030246">
    <property type="term" value="F:carbohydrate binding"/>
    <property type="evidence" value="ECO:0007669"/>
    <property type="project" value="InterPro"/>
</dbReference>
<evidence type="ECO:0008006" key="5">
    <source>
        <dbReference type="Google" id="ProtNLM"/>
    </source>
</evidence>
<dbReference type="InterPro" id="IPR008979">
    <property type="entry name" value="Galactose-bd-like_sf"/>
</dbReference>
<feature type="domain" description="Glycosyl hydrolase family 92" evidence="2">
    <location>
        <begin position="252"/>
        <end position="720"/>
    </location>
</feature>
<dbReference type="Gene3D" id="2.60.120.260">
    <property type="entry name" value="Galactose-binding domain-like"/>
    <property type="match status" value="1"/>
</dbReference>
<sequence length="984" mass="112230">MKKRSLLFGLLGLVSISLFAQNNLHYKSKVDLVDPFIGTAFHGHTYPGAVAPFGMVQLSPDTRLDGWDGCSAYHYSDSVIYGFSHTHLSGTGCSDYGDILFMPTTKGRDANSFAEVFSHKNEKANAGYYSVMFSNSPIFVELTATERAGYHRYHFHGKDRERNLLIDLKHRDQLLASSWEKIDDKTIVGMRRSKAWNEDQVIYFAASFSEPILSLVYDSTNVQLFLSFEINSNEDSKLDIAVSVSSVSTDGALKNLRAEKAKGFDEAKQIANQLWEKELNKIDIEGGTLEQQRTFYTAMYHSMLSPNLYSDIDGQYLGMDRKIHKAEKYNRYTVFSLWDTYRTLHPLLTIIDQKRTKDFVNTALDMYNQSGILPVWELSSYETYCMIGFHGISMIADAYMKGIRGDEKLTLQAMINNASSARRIKNLEKRGVYNPELNGLDLFDENGYISSELEHESVSKTLEYSYNMWCVAQIAKQRNETYIYEEFIKKAQNYKNLFNPKNKFIQPKINGKFTSDFDPKQIDINYTEGNGWQYGFYVPQDVKGFIKLIGSDEAFTKLLDDCFNSKEKPTGRNQADVTGLIGQYAHGNEPSHHMAYLYTYAGEAWKTQELVRRILTTLYSDKPDGICGNDDAGQMSAWYIMSSLGFYPVCPGSNEYVIGSPLFSKATIRLENGKTFVINAPQKDKEMCVKSIKLNGKKYKNTYINHFDIINGGVIDFEMDSKPNKKFGKKEDNRPNSEIKDNQIAIVPYFEYEGTQTFTDKKQVFVNSINGNIIMPTLDYDDGRKLVHFGDNDYKRRNIKIDETVRITAVNTTEENIESIPISMRFNKIPAGRKVKLLSEPNPQYTGGGADCLIDQIRGGNKWRLSKWQGYYGENFVAIVDLGEKQNVTHIGGNFIQDIKSWIFLPKEVNYYISDDGENFTLLETISTPIHETDPTTITNTFYTTNPFSARYIKVEAINIGPIPDWHIAKGEKSWIFIDEIMIE</sequence>
<dbReference type="InterPro" id="IPR041371">
    <property type="entry name" value="GH92_N"/>
</dbReference>
<comment type="caution">
    <text evidence="4">The sequence shown here is derived from an EMBL/GenBank/DDBJ whole genome shotgun (WGS) entry which is preliminary data.</text>
</comment>
<dbReference type="InterPro" id="IPR050883">
    <property type="entry name" value="PNGase"/>
</dbReference>
<evidence type="ECO:0000259" key="2">
    <source>
        <dbReference type="Pfam" id="PF07971"/>
    </source>
</evidence>
<dbReference type="Pfam" id="PF17678">
    <property type="entry name" value="Glyco_hydro_92N"/>
    <property type="match status" value="1"/>
</dbReference>
<dbReference type="FunFam" id="3.30.2080.10:FF:000001">
    <property type="entry name" value="Alpha-1,2-mannosidase subfamily"/>
    <property type="match status" value="1"/>
</dbReference>
<dbReference type="SUPFAM" id="SSF49785">
    <property type="entry name" value="Galactose-binding domain-like"/>
    <property type="match status" value="1"/>
</dbReference>
<dbReference type="GO" id="GO:0006516">
    <property type="term" value="P:glycoprotein catabolic process"/>
    <property type="evidence" value="ECO:0007669"/>
    <property type="project" value="TreeGrafter"/>
</dbReference>
<feature type="domain" description="Glycosyl hydrolase family 92 N-terminal" evidence="3">
    <location>
        <begin position="32"/>
        <end position="215"/>
    </location>
</feature>
<dbReference type="GO" id="GO:0005829">
    <property type="term" value="C:cytosol"/>
    <property type="evidence" value="ECO:0007669"/>
    <property type="project" value="TreeGrafter"/>
</dbReference>
<dbReference type="Gene3D" id="3.30.2080.10">
    <property type="entry name" value="GH92 mannosidase domain"/>
    <property type="match status" value="1"/>
</dbReference>
<dbReference type="PANTHER" id="PTHR12143">
    <property type="entry name" value="PEPTIDE N-GLYCANASE PNGASE -RELATED"/>
    <property type="match status" value="1"/>
</dbReference>
<dbReference type="InterPro" id="IPR012939">
    <property type="entry name" value="Glyco_hydro_92"/>
</dbReference>
<evidence type="ECO:0000313" key="4">
    <source>
        <dbReference type="EMBL" id="MPL91353.1"/>
    </source>
</evidence>
<organism evidence="4">
    <name type="scientific">bioreactor metagenome</name>
    <dbReference type="NCBI Taxonomy" id="1076179"/>
    <lineage>
        <taxon>unclassified sequences</taxon>
        <taxon>metagenomes</taxon>
        <taxon>ecological metagenomes</taxon>
    </lineage>
</organism>
<dbReference type="InterPro" id="IPR008928">
    <property type="entry name" value="6-hairpin_glycosidase_sf"/>
</dbReference>
<evidence type="ECO:0000259" key="3">
    <source>
        <dbReference type="Pfam" id="PF17678"/>
    </source>
</evidence>
<dbReference type="InterPro" id="IPR014718">
    <property type="entry name" value="GH-type_carb-bd"/>
</dbReference>
<dbReference type="Gene3D" id="2.70.98.10">
    <property type="match status" value="1"/>
</dbReference>
<protein>
    <recommendedName>
        <fullName evidence="5">F5/8 type C domain-containing protein</fullName>
    </recommendedName>
</protein>
<name>A0A644VL96_9ZZZZ</name>
<dbReference type="InterPro" id="IPR000421">
    <property type="entry name" value="FA58C"/>
</dbReference>
<dbReference type="EMBL" id="VSSQ01000327">
    <property type="protein sequence ID" value="MPL91353.1"/>
    <property type="molecule type" value="Genomic_DNA"/>
</dbReference>
<dbReference type="SUPFAM" id="SSF48208">
    <property type="entry name" value="Six-hairpin glycosidases"/>
    <property type="match status" value="1"/>
</dbReference>
<accession>A0A644VL96</accession>
<proteinExistence type="predicted"/>
<dbReference type="Pfam" id="PF07971">
    <property type="entry name" value="Glyco_hydro_92"/>
    <property type="match status" value="1"/>
</dbReference>
<dbReference type="GO" id="GO:0005975">
    <property type="term" value="P:carbohydrate metabolic process"/>
    <property type="evidence" value="ECO:0007669"/>
    <property type="project" value="InterPro"/>
</dbReference>
<dbReference type="Gene3D" id="1.20.1610.10">
    <property type="entry name" value="alpha-1,2-mannosidases domains"/>
    <property type="match status" value="1"/>
</dbReference>
<dbReference type="InterPro" id="IPR005887">
    <property type="entry name" value="GH92_a_mannosidase_put"/>
</dbReference>
<dbReference type="PANTHER" id="PTHR12143:SF39">
    <property type="entry name" value="SECRETED PROTEIN"/>
    <property type="match status" value="1"/>
</dbReference>
<dbReference type="GO" id="GO:0000224">
    <property type="term" value="F:peptide-N4-(N-acetyl-beta-glucosaminyl)asparagine amidase activity"/>
    <property type="evidence" value="ECO:0007669"/>
    <property type="project" value="TreeGrafter"/>
</dbReference>
<dbReference type="NCBIfam" id="TIGR01180">
    <property type="entry name" value="aman2_put"/>
    <property type="match status" value="1"/>
</dbReference>
<dbReference type="AlphaFoldDB" id="A0A644VL96"/>
<evidence type="ECO:0000259" key="1">
    <source>
        <dbReference type="Pfam" id="PF00754"/>
    </source>
</evidence>
<feature type="domain" description="F5/8 type C" evidence="1">
    <location>
        <begin position="847"/>
        <end position="959"/>
    </location>
</feature>
<gene>
    <name evidence="4" type="ORF">SDC9_37421</name>
</gene>
<reference evidence="4" key="1">
    <citation type="submission" date="2019-08" db="EMBL/GenBank/DDBJ databases">
        <authorList>
            <person name="Kucharzyk K."/>
            <person name="Murdoch R.W."/>
            <person name="Higgins S."/>
            <person name="Loffler F."/>
        </authorList>
    </citation>
    <scope>NUCLEOTIDE SEQUENCE</scope>
</reference>
<dbReference type="Gene3D" id="1.20.1050.60">
    <property type="entry name" value="alpha-1,2-mannosidase"/>
    <property type="match status" value="1"/>
</dbReference>